<keyword evidence="10" id="KW-1185">Reference proteome</keyword>
<dbReference type="Pfam" id="PF02913">
    <property type="entry name" value="FAD-oxidase_C"/>
    <property type="match status" value="1"/>
</dbReference>
<keyword evidence="5" id="KW-0809">Transit peptide</keyword>
<dbReference type="OrthoDB" id="26910at2157"/>
<dbReference type="AlphaFoldDB" id="A0A0A7LDV0"/>
<comment type="similarity">
    <text evidence="2">Belongs to the FAD-binding oxidoreductase/transferase type 4 family.</text>
</comment>
<dbReference type="GO" id="GO:0004458">
    <property type="term" value="F:D-lactate dehydrogenase (cytochrome) activity"/>
    <property type="evidence" value="ECO:0007669"/>
    <property type="project" value="UniProtKB-EC"/>
</dbReference>
<evidence type="ECO:0000256" key="6">
    <source>
        <dbReference type="ARBA" id="ARBA00023002"/>
    </source>
</evidence>
<dbReference type="InterPro" id="IPR016164">
    <property type="entry name" value="FAD-linked_Oxase-like_C"/>
</dbReference>
<proteinExistence type="inferred from homology"/>
<organism evidence="9 10">
    <name type="scientific">Candidatus Methanoplasma termitum</name>
    <dbReference type="NCBI Taxonomy" id="1577791"/>
    <lineage>
        <taxon>Archaea</taxon>
        <taxon>Methanobacteriati</taxon>
        <taxon>Thermoplasmatota</taxon>
        <taxon>Thermoplasmata</taxon>
        <taxon>Methanomassiliicoccales</taxon>
        <taxon>Methanomassiliicoccaceae</taxon>
        <taxon>Candidatus Methanoplasma</taxon>
    </lineage>
</organism>
<dbReference type="GO" id="GO:0008720">
    <property type="term" value="F:D-lactate dehydrogenase (NAD+) activity"/>
    <property type="evidence" value="ECO:0007669"/>
    <property type="project" value="TreeGrafter"/>
</dbReference>
<dbReference type="InterPro" id="IPR004113">
    <property type="entry name" value="FAD-bd_oxidored_4_C"/>
</dbReference>
<evidence type="ECO:0000313" key="9">
    <source>
        <dbReference type="EMBL" id="AIZ56487.1"/>
    </source>
</evidence>
<evidence type="ECO:0000256" key="2">
    <source>
        <dbReference type="ARBA" id="ARBA00008000"/>
    </source>
</evidence>
<evidence type="ECO:0000256" key="4">
    <source>
        <dbReference type="ARBA" id="ARBA00022827"/>
    </source>
</evidence>
<dbReference type="SUPFAM" id="SSF55103">
    <property type="entry name" value="FAD-linked oxidases, C-terminal domain"/>
    <property type="match status" value="1"/>
</dbReference>
<dbReference type="InterPro" id="IPR036318">
    <property type="entry name" value="FAD-bd_PCMH-like_sf"/>
</dbReference>
<dbReference type="KEGG" id="mear:Mpt1_c06000"/>
<evidence type="ECO:0000256" key="7">
    <source>
        <dbReference type="ARBA" id="ARBA00038897"/>
    </source>
</evidence>
<dbReference type="SUPFAM" id="SSF56176">
    <property type="entry name" value="FAD-binding/transporter-associated domain-like"/>
    <property type="match status" value="2"/>
</dbReference>
<dbReference type="Gene3D" id="3.30.465.10">
    <property type="match status" value="2"/>
</dbReference>
<dbReference type="EC" id="1.1.2.4" evidence="7"/>
<dbReference type="GO" id="GO:0071949">
    <property type="term" value="F:FAD binding"/>
    <property type="evidence" value="ECO:0007669"/>
    <property type="project" value="InterPro"/>
</dbReference>
<accession>A0A0A7LDV0</accession>
<dbReference type="GeneID" id="24818266"/>
<dbReference type="PANTHER" id="PTHR11748:SF111">
    <property type="entry name" value="D-LACTATE DEHYDROGENASE, MITOCHONDRIAL-RELATED"/>
    <property type="match status" value="1"/>
</dbReference>
<evidence type="ECO:0000256" key="3">
    <source>
        <dbReference type="ARBA" id="ARBA00022630"/>
    </source>
</evidence>
<evidence type="ECO:0000259" key="8">
    <source>
        <dbReference type="PROSITE" id="PS51387"/>
    </source>
</evidence>
<dbReference type="PROSITE" id="PS51387">
    <property type="entry name" value="FAD_PCMH"/>
    <property type="match status" value="2"/>
</dbReference>
<protein>
    <recommendedName>
        <fullName evidence="7">D-lactate dehydrogenase (cytochrome)</fullName>
        <ecNumber evidence="7">1.1.2.4</ecNumber>
    </recommendedName>
</protein>
<feature type="domain" description="FAD-binding PCMH-type" evidence="8">
    <location>
        <begin position="424"/>
        <end position="605"/>
    </location>
</feature>
<dbReference type="RefSeq" id="WP_048111995.1">
    <property type="nucleotide sequence ID" value="NZ_CP010070.1"/>
</dbReference>
<feature type="domain" description="FAD-binding PCMH-type" evidence="8">
    <location>
        <begin position="32"/>
        <end position="212"/>
    </location>
</feature>
<dbReference type="InterPro" id="IPR006094">
    <property type="entry name" value="Oxid_FAD_bind_N"/>
</dbReference>
<dbReference type="PANTHER" id="PTHR11748">
    <property type="entry name" value="D-LACTATE DEHYDROGENASE"/>
    <property type="match status" value="1"/>
</dbReference>
<dbReference type="InterPro" id="IPR016166">
    <property type="entry name" value="FAD-bd_PCMH"/>
</dbReference>
<evidence type="ECO:0000256" key="5">
    <source>
        <dbReference type="ARBA" id="ARBA00022946"/>
    </source>
</evidence>
<sequence length="904" mass="98515">MNSAKGNKSEAIANVIDAIGAAIGVEKVDVCEKCDCAEACVAPSSTEDVSKIVAIARKNNVKVVSSNNPSWAIDGTKCGNSVVFVDLSNINSIIKIDPVSLTVRVGAGCKFETLAGACSEAGFTLGSYPFDWSSTVGAWAVTNGIGYGVYKYGNSRDNVVNIKAVTENAATIETAYDNIGYYMSGYNLTQMFAASEGTLGIVTEVTLKLVPKGVNRRFSFKFESPEKMQEAIKKIVQHPSIKPRNIIWCAKNLTIAFVLDGSKGSVDLEEQSIDAIMEKIQASKLDKAEACKVCRVVCGPKAPKAAKAIIPLHNWKSMVEACGNKVYGIIADRSTAYVMSQDEKTLMDNASKFGGRSVVCESFRWTPSKPAEEEKKSFKREVTDEVLSEIADIVGKNNMTVNGMDLLLYSKDLAPLPKEAGMAFKNIPDVVVRPSTVSHISQIVKIAHKKGIPVVPRGNSSWGLGGCMPANAGIVLDLASKMNKVMEINTEEMYVKVGSGCTWKEVLDKCMKKGYIIGSYPSSFPSATIGAWIATNGMGIGSYKYGSAKDNVLNMEVVLSNGDMLETGDDHMGSYGIGYNLNQAFAGSEGTLCVFGTVTLRIYPMGVIHPLAYSYPSLADMHGTIEKIVNNPSIKPLHIAFSDELHFANQRKAGIKAPDVQSLLLLTLQGDKAFVDRDLAELDSITAGFGGKRNVDAISEHEWDERCYEFRARKIGVGEIPAEIIVPTSQFGKFTKECYEGFKKMKMEAGGVIGVVVDRNTVMFMPYYFKDDESLLGMAAFAFNFYLGDRAVEYGGRTTGFGVFFAWNLDNVHDAATVQYMREMKTSADPRDIINPGHLVCGNTRFGIKMSKQLMGIGSAMMQMMKKLLPADTTFADNKKRFRYNEVEHRKDADRTHKLGDGTQ</sequence>
<dbReference type="InterPro" id="IPR016169">
    <property type="entry name" value="FAD-bd_PCMH_sub2"/>
</dbReference>
<dbReference type="EMBL" id="CP010070">
    <property type="protein sequence ID" value="AIZ56487.1"/>
    <property type="molecule type" value="Genomic_DNA"/>
</dbReference>
<keyword evidence="4" id="KW-0274">FAD</keyword>
<dbReference type="HOGENOM" id="CLU_320711_0_0_2"/>
<name>A0A0A7LDV0_9ARCH</name>
<keyword evidence="3" id="KW-0285">Flavoprotein</keyword>
<keyword evidence="6 9" id="KW-0560">Oxidoreductase</keyword>
<dbReference type="STRING" id="1577791.Mpt1_c06000"/>
<dbReference type="GO" id="GO:1903457">
    <property type="term" value="P:lactate catabolic process"/>
    <property type="evidence" value="ECO:0007669"/>
    <property type="project" value="TreeGrafter"/>
</dbReference>
<dbReference type="Proteomes" id="UP000030787">
    <property type="component" value="Chromosome"/>
</dbReference>
<comment type="cofactor">
    <cofactor evidence="1">
        <name>FAD</name>
        <dbReference type="ChEBI" id="CHEBI:57692"/>
    </cofactor>
</comment>
<gene>
    <name evidence="9" type="primary">murB</name>
    <name evidence="9" type="ORF">Mpt1_c06000</name>
</gene>
<dbReference type="Pfam" id="PF01565">
    <property type="entry name" value="FAD_binding_4"/>
    <property type="match status" value="2"/>
</dbReference>
<evidence type="ECO:0000313" key="10">
    <source>
        <dbReference type="Proteomes" id="UP000030787"/>
    </source>
</evidence>
<reference evidence="9 10" key="1">
    <citation type="journal article" date="2014" name="Appl. Environ. Microbiol.">
        <title>Comparative Genome Analysis of 'Candidatus Methanoplasma termitum' Indicates a New Mode of Energy Metabolism in the Seventh Order of Methanogens.</title>
        <authorList>
            <person name="Lang K."/>
            <person name="Schuldes J."/>
            <person name="Klingl A."/>
            <person name="Poehlein A."/>
            <person name="Daniel R."/>
            <person name="Brune A."/>
        </authorList>
    </citation>
    <scope>NUCLEOTIDE SEQUENCE [LARGE SCALE GENOMIC DNA]</scope>
    <source>
        <strain evidence="10">Mpt1</strain>
    </source>
</reference>
<evidence type="ECO:0000256" key="1">
    <source>
        <dbReference type="ARBA" id="ARBA00001974"/>
    </source>
</evidence>